<feature type="compositionally biased region" description="Basic and acidic residues" evidence="1">
    <location>
        <begin position="1"/>
        <end position="31"/>
    </location>
</feature>
<dbReference type="InterPro" id="IPR003033">
    <property type="entry name" value="SCP2_sterol-bd_dom"/>
</dbReference>
<evidence type="ECO:0000256" key="1">
    <source>
        <dbReference type="SAM" id="MobiDB-lite"/>
    </source>
</evidence>
<gene>
    <name evidence="3" type="ORF">Asi03nite_60320</name>
</gene>
<dbReference type="Gene3D" id="3.30.1050.10">
    <property type="entry name" value="SCP2 sterol-binding domain"/>
    <property type="match status" value="1"/>
</dbReference>
<evidence type="ECO:0000259" key="2">
    <source>
        <dbReference type="Pfam" id="PF02036"/>
    </source>
</evidence>
<dbReference type="Pfam" id="PF02036">
    <property type="entry name" value="SCP2"/>
    <property type="match status" value="1"/>
</dbReference>
<evidence type="ECO:0000313" key="4">
    <source>
        <dbReference type="Proteomes" id="UP000629619"/>
    </source>
</evidence>
<dbReference type="SUPFAM" id="SSF55718">
    <property type="entry name" value="SCP-like"/>
    <property type="match status" value="1"/>
</dbReference>
<dbReference type="InterPro" id="IPR036527">
    <property type="entry name" value="SCP2_sterol-bd_dom_sf"/>
</dbReference>
<protein>
    <recommendedName>
        <fullName evidence="2">SCP2 domain-containing protein</fullName>
    </recommendedName>
</protein>
<dbReference type="Proteomes" id="UP000629619">
    <property type="component" value="Unassembled WGS sequence"/>
</dbReference>
<organism evidence="3 4">
    <name type="scientific">Actinoplanes siamensis</name>
    <dbReference type="NCBI Taxonomy" id="1223317"/>
    <lineage>
        <taxon>Bacteria</taxon>
        <taxon>Bacillati</taxon>
        <taxon>Actinomycetota</taxon>
        <taxon>Actinomycetes</taxon>
        <taxon>Micromonosporales</taxon>
        <taxon>Micromonosporaceae</taxon>
        <taxon>Actinoplanes</taxon>
    </lineage>
</organism>
<dbReference type="EMBL" id="BOMW01000064">
    <property type="protein sequence ID" value="GIF08494.1"/>
    <property type="molecule type" value="Genomic_DNA"/>
</dbReference>
<name>A0A919NC61_9ACTN</name>
<dbReference type="AlphaFoldDB" id="A0A919NC61"/>
<comment type="caution">
    <text evidence="3">The sequence shown here is derived from an EMBL/GenBank/DDBJ whole genome shotgun (WGS) entry which is preliminary data.</text>
</comment>
<proteinExistence type="predicted"/>
<accession>A0A919NC61</accession>
<keyword evidence="4" id="KW-1185">Reference proteome</keyword>
<feature type="region of interest" description="Disordered" evidence="1">
    <location>
        <begin position="1"/>
        <end position="33"/>
    </location>
</feature>
<evidence type="ECO:0000313" key="3">
    <source>
        <dbReference type="EMBL" id="GIF08494.1"/>
    </source>
</evidence>
<reference evidence="3" key="1">
    <citation type="submission" date="2021-01" db="EMBL/GenBank/DDBJ databases">
        <title>Whole genome shotgun sequence of Actinoplanes siamensis NBRC 109076.</title>
        <authorList>
            <person name="Komaki H."/>
            <person name="Tamura T."/>
        </authorList>
    </citation>
    <scope>NUCLEOTIDE SEQUENCE</scope>
    <source>
        <strain evidence="3">NBRC 109076</strain>
    </source>
</reference>
<feature type="domain" description="SCP2" evidence="2">
    <location>
        <begin position="83"/>
        <end position="168"/>
    </location>
</feature>
<sequence length="178" mass="18656">MIHGDDDSGPRQPRVERHEGEAPVIHGDDSGPRQWGPAELAGLVRSTSPAGLRDVLNGPRRRAVLHGAASGMAGVFRSARAPDLRAVIHWRVGGRDDGTDTFELVIADGVCTLSPAPTGAPKVALSLSAVDFVLMVTGLASPLALFMRGRMRAVGDIGLTMRLPSLFDIPRPGPASGT</sequence>